<evidence type="ECO:0000256" key="1">
    <source>
        <dbReference type="SAM" id="Coils"/>
    </source>
</evidence>
<reference evidence="2" key="2">
    <citation type="submission" date="2016-07" db="EMBL/GenBank/DDBJ databases">
        <title>Adaptive Radiation by Waves of Gene Transfer Leads to Fine-Scale Resource Partitioning in Marine Microbes.</title>
        <authorList>
            <person name="Hehemann J.-H."/>
            <person name="Arevalo P."/>
            <person name="Datta M."/>
            <person name="Yu X."/>
            <person name="Corzett C."/>
            <person name="Henschel A."/>
            <person name="Preheim S."/>
            <person name="Timberlake S."/>
            <person name="Alm E.J."/>
            <person name="Polz M.F."/>
        </authorList>
    </citation>
    <scope>NUCLEOTIDE SEQUENCE</scope>
    <source>
        <strain evidence="2">FF-238</strain>
    </source>
</reference>
<gene>
    <name evidence="2" type="ORF">A130_07445</name>
</gene>
<accession>A0A1E5CQM8</accession>
<reference evidence="2" key="1">
    <citation type="journal article" date="2012" name="Science">
        <title>Ecological populations of bacteria act as socially cohesive units of antibiotic production and resistance.</title>
        <authorList>
            <person name="Cordero O.X."/>
            <person name="Wildschutte H."/>
            <person name="Kirkup B."/>
            <person name="Proehl S."/>
            <person name="Ngo L."/>
            <person name="Hussain F."/>
            <person name="Le Roux F."/>
            <person name="Mincer T."/>
            <person name="Polz M.F."/>
        </authorList>
    </citation>
    <scope>NUCLEOTIDE SEQUENCE [LARGE SCALE GENOMIC DNA]</scope>
    <source>
        <strain evidence="2">FF-238</strain>
    </source>
</reference>
<sequence>MEGLDKIISFIFGDISGRVTALIVGVIATSVVYSELILVEKDTQLDSKQQLILVKEERIKSVNDQINVLKSQLIYKPYKDKKDFEDLQQINTSLEKENLRLSQLVSELQKVGDNVNAEELVASLSEIKQENLQLKNELSLYTSEIVIKDQRIDLGKAWSGFGGVVVFGVDEISVLGYSKTRLSVNGNTTTMETNAGDQYVFTVGENEYLLNILSVEYVSSRVSISVSKKI</sequence>
<keyword evidence="1" id="KW-0175">Coiled coil</keyword>
<dbReference type="RefSeq" id="WP_017053841.1">
    <property type="nucleotide sequence ID" value="NZ_AJYW02000274.1"/>
</dbReference>
<proteinExistence type="predicted"/>
<organism evidence="2 3">
    <name type="scientific">Vibrio genomosp. F6 str. FF-238</name>
    <dbReference type="NCBI Taxonomy" id="1191298"/>
    <lineage>
        <taxon>Bacteria</taxon>
        <taxon>Pseudomonadati</taxon>
        <taxon>Pseudomonadota</taxon>
        <taxon>Gammaproteobacteria</taxon>
        <taxon>Vibrionales</taxon>
        <taxon>Vibrionaceae</taxon>
        <taxon>Vibrio</taxon>
    </lineage>
</organism>
<name>A0A1E5CQM8_9VIBR</name>
<comment type="caution">
    <text evidence="2">The sequence shown here is derived from an EMBL/GenBank/DDBJ whole genome shotgun (WGS) entry which is preliminary data.</text>
</comment>
<dbReference type="AlphaFoldDB" id="A0A1E5CQM8"/>
<dbReference type="Proteomes" id="UP000094165">
    <property type="component" value="Unassembled WGS sequence"/>
</dbReference>
<keyword evidence="3" id="KW-1185">Reference proteome</keyword>
<dbReference type="EMBL" id="AJYW02000274">
    <property type="protein sequence ID" value="OEE72198.1"/>
    <property type="molecule type" value="Genomic_DNA"/>
</dbReference>
<protein>
    <submittedName>
        <fullName evidence="2">Uncharacterized protein</fullName>
    </submittedName>
</protein>
<evidence type="ECO:0000313" key="2">
    <source>
        <dbReference type="EMBL" id="OEE72198.1"/>
    </source>
</evidence>
<feature type="coiled-coil region" evidence="1">
    <location>
        <begin position="87"/>
        <end position="144"/>
    </location>
</feature>
<evidence type="ECO:0000313" key="3">
    <source>
        <dbReference type="Proteomes" id="UP000094165"/>
    </source>
</evidence>